<organism evidence="1 2">
    <name type="scientific">Tetrapyrgos nigripes</name>
    <dbReference type="NCBI Taxonomy" id="182062"/>
    <lineage>
        <taxon>Eukaryota</taxon>
        <taxon>Fungi</taxon>
        <taxon>Dikarya</taxon>
        <taxon>Basidiomycota</taxon>
        <taxon>Agaricomycotina</taxon>
        <taxon>Agaricomycetes</taxon>
        <taxon>Agaricomycetidae</taxon>
        <taxon>Agaricales</taxon>
        <taxon>Marasmiineae</taxon>
        <taxon>Marasmiaceae</taxon>
        <taxon>Tetrapyrgos</taxon>
    </lineage>
</organism>
<keyword evidence="2" id="KW-1185">Reference proteome</keyword>
<evidence type="ECO:0000313" key="2">
    <source>
        <dbReference type="Proteomes" id="UP000559256"/>
    </source>
</evidence>
<accession>A0A8H5LTE8</accession>
<name>A0A8H5LTE8_9AGAR</name>
<dbReference type="AlphaFoldDB" id="A0A8H5LTE8"/>
<sequence length="212" mass="22869">MAYLMARLHDSRARPFHLMESQSQIFKLDLQNSERNYSSLPAVFFSPNMPKLALIAPRPAARGTRASGALHSTGIVRTSLPCPTCNPHTADATTSRRSPDVAAADNVLCLPLRDLLVFTFLGRNAHMSRTSMRVVLPSAKQQSLQSDDDASSSVSTFQTSALRVRWWSASRFANEGTLDPLSSMSLPYSAPVAALVPPTSGEALGAVVGSRI</sequence>
<protein>
    <submittedName>
        <fullName evidence="1">Uncharacterized protein</fullName>
    </submittedName>
</protein>
<reference evidence="1 2" key="1">
    <citation type="journal article" date="2020" name="ISME J.">
        <title>Uncovering the hidden diversity of litter-decomposition mechanisms in mushroom-forming fungi.</title>
        <authorList>
            <person name="Floudas D."/>
            <person name="Bentzer J."/>
            <person name="Ahren D."/>
            <person name="Johansson T."/>
            <person name="Persson P."/>
            <person name="Tunlid A."/>
        </authorList>
    </citation>
    <scope>NUCLEOTIDE SEQUENCE [LARGE SCALE GENOMIC DNA]</scope>
    <source>
        <strain evidence="1 2">CBS 291.85</strain>
    </source>
</reference>
<comment type="caution">
    <text evidence="1">The sequence shown here is derived from an EMBL/GenBank/DDBJ whole genome shotgun (WGS) entry which is preliminary data.</text>
</comment>
<dbReference type="EMBL" id="JAACJM010000014">
    <property type="protein sequence ID" value="KAF5368902.1"/>
    <property type="molecule type" value="Genomic_DNA"/>
</dbReference>
<gene>
    <name evidence="1" type="ORF">D9758_002956</name>
</gene>
<dbReference type="Proteomes" id="UP000559256">
    <property type="component" value="Unassembled WGS sequence"/>
</dbReference>
<evidence type="ECO:0000313" key="1">
    <source>
        <dbReference type="EMBL" id="KAF5368902.1"/>
    </source>
</evidence>
<proteinExistence type="predicted"/>